<dbReference type="PROSITE" id="PS51118">
    <property type="entry name" value="HTH_HXLR"/>
    <property type="match status" value="1"/>
</dbReference>
<keyword evidence="2" id="KW-0238">DNA-binding</keyword>
<evidence type="ECO:0000313" key="6">
    <source>
        <dbReference type="Proteomes" id="UP000054683"/>
    </source>
</evidence>
<reference evidence="5 6" key="1">
    <citation type="submission" date="2016-01" db="EMBL/GenBank/DDBJ databases">
        <authorList>
            <person name="Oliw E.H."/>
        </authorList>
    </citation>
    <scope>NUCLEOTIDE SEQUENCE [LARGE SCALE GENOMIC DNA]</scope>
    <source>
        <strain evidence="5">LMG 27134</strain>
    </source>
</reference>
<name>A0A158ICX5_9BURK</name>
<dbReference type="Pfam" id="PF01638">
    <property type="entry name" value="HxlR"/>
    <property type="match status" value="1"/>
</dbReference>
<keyword evidence="1" id="KW-0805">Transcription regulation</keyword>
<dbReference type="SUPFAM" id="SSF46785">
    <property type="entry name" value="Winged helix' DNA-binding domain"/>
    <property type="match status" value="1"/>
</dbReference>
<dbReference type="AlphaFoldDB" id="A0A158ICX5"/>
<accession>A0A158ICX5</accession>
<proteinExistence type="predicted"/>
<evidence type="ECO:0000259" key="4">
    <source>
        <dbReference type="PROSITE" id="PS51118"/>
    </source>
</evidence>
<dbReference type="Proteomes" id="UP000054683">
    <property type="component" value="Unassembled WGS sequence"/>
</dbReference>
<dbReference type="GO" id="GO:0003677">
    <property type="term" value="F:DNA binding"/>
    <property type="evidence" value="ECO:0007669"/>
    <property type="project" value="UniProtKB-KW"/>
</dbReference>
<dbReference type="EMBL" id="FCOK02000048">
    <property type="protein sequence ID" value="SAL54428.1"/>
    <property type="molecule type" value="Genomic_DNA"/>
</dbReference>
<dbReference type="InterPro" id="IPR036388">
    <property type="entry name" value="WH-like_DNA-bd_sf"/>
</dbReference>
<sequence>MPKFEPIILDEDCAPRRVLELFSVKWTTMVLHSLHFNGGRCRTSALARSLPGCSKKMLTQTLREMERDGLIHRKVYPVVPPMVEYSLTPMGRLFIEPIEMLYAWGAKNDDALSKLRRRRKKHTASKAKAREAQ</sequence>
<dbReference type="InterPro" id="IPR002577">
    <property type="entry name" value="HTH_HxlR"/>
</dbReference>
<evidence type="ECO:0000256" key="2">
    <source>
        <dbReference type="ARBA" id="ARBA00023125"/>
    </source>
</evidence>
<dbReference type="Gene3D" id="1.10.10.10">
    <property type="entry name" value="Winged helix-like DNA-binding domain superfamily/Winged helix DNA-binding domain"/>
    <property type="match status" value="1"/>
</dbReference>
<dbReference type="RefSeq" id="WP_197500345.1">
    <property type="nucleotide sequence ID" value="NZ_FCOK02000048.1"/>
</dbReference>
<organism evidence="5 6">
    <name type="scientific">Caballeronia udeis</name>
    <dbReference type="NCBI Taxonomy" id="1232866"/>
    <lineage>
        <taxon>Bacteria</taxon>
        <taxon>Pseudomonadati</taxon>
        <taxon>Pseudomonadota</taxon>
        <taxon>Betaproteobacteria</taxon>
        <taxon>Burkholderiales</taxon>
        <taxon>Burkholderiaceae</taxon>
        <taxon>Caballeronia</taxon>
    </lineage>
</organism>
<evidence type="ECO:0000256" key="3">
    <source>
        <dbReference type="ARBA" id="ARBA00023163"/>
    </source>
</evidence>
<gene>
    <name evidence="5" type="ORF">AWB69_05789</name>
</gene>
<feature type="domain" description="HTH hxlR-type" evidence="4">
    <location>
        <begin position="13"/>
        <end position="113"/>
    </location>
</feature>
<evidence type="ECO:0000313" key="5">
    <source>
        <dbReference type="EMBL" id="SAL54428.1"/>
    </source>
</evidence>
<dbReference type="InterPro" id="IPR036390">
    <property type="entry name" value="WH_DNA-bd_sf"/>
</dbReference>
<keyword evidence="3" id="KW-0804">Transcription</keyword>
<evidence type="ECO:0000256" key="1">
    <source>
        <dbReference type="ARBA" id="ARBA00023015"/>
    </source>
</evidence>
<dbReference type="PANTHER" id="PTHR33204">
    <property type="entry name" value="TRANSCRIPTIONAL REGULATOR, MARR FAMILY"/>
    <property type="match status" value="1"/>
</dbReference>
<protein>
    <submittedName>
        <fullName evidence="5">Putative transcriptional regulator</fullName>
    </submittedName>
</protein>